<evidence type="ECO:0000256" key="10">
    <source>
        <dbReference type="SAM" id="Phobius"/>
    </source>
</evidence>
<dbReference type="GO" id="GO:0005886">
    <property type="term" value="C:plasma membrane"/>
    <property type="evidence" value="ECO:0007669"/>
    <property type="project" value="UniProtKB-SubCell"/>
</dbReference>
<comment type="caution">
    <text evidence="11">The sequence shown here is derived from an EMBL/GenBank/DDBJ whole genome shotgun (WGS) entry which is preliminary data.</text>
</comment>
<evidence type="ECO:0000313" key="12">
    <source>
        <dbReference type="Proteomes" id="UP000237839"/>
    </source>
</evidence>
<name>A0A2S9GYR6_9BURK</name>
<dbReference type="InterPro" id="IPR007690">
    <property type="entry name" value="T2SS_GspM"/>
</dbReference>
<gene>
    <name evidence="11" type="ORF">S2091_2281</name>
</gene>
<dbReference type="InterPro" id="IPR023229">
    <property type="entry name" value="T2SS_M_periplasmic_sf"/>
</dbReference>
<evidence type="ECO:0000256" key="9">
    <source>
        <dbReference type="ARBA" id="ARBA00023136"/>
    </source>
</evidence>
<keyword evidence="6 10" id="KW-0812">Transmembrane</keyword>
<comment type="similarity">
    <text evidence="2">Belongs to the GSP M family.</text>
</comment>
<keyword evidence="5" id="KW-0997">Cell inner membrane</keyword>
<dbReference type="Proteomes" id="UP000237839">
    <property type="component" value="Unassembled WGS sequence"/>
</dbReference>
<organism evidence="11 12">
    <name type="scientific">Solimicrobium silvestre</name>
    <dbReference type="NCBI Taxonomy" id="2099400"/>
    <lineage>
        <taxon>Bacteria</taxon>
        <taxon>Pseudomonadati</taxon>
        <taxon>Pseudomonadota</taxon>
        <taxon>Betaproteobacteria</taxon>
        <taxon>Burkholderiales</taxon>
        <taxon>Oxalobacteraceae</taxon>
        <taxon>Solimicrobium</taxon>
    </lineage>
</organism>
<protein>
    <submittedName>
        <fullName evidence="11">Type II secretion system (T2SS), protein M</fullName>
    </submittedName>
</protein>
<evidence type="ECO:0000256" key="4">
    <source>
        <dbReference type="ARBA" id="ARBA00022475"/>
    </source>
</evidence>
<evidence type="ECO:0000256" key="6">
    <source>
        <dbReference type="ARBA" id="ARBA00022692"/>
    </source>
</evidence>
<evidence type="ECO:0000256" key="5">
    <source>
        <dbReference type="ARBA" id="ARBA00022519"/>
    </source>
</evidence>
<evidence type="ECO:0000256" key="8">
    <source>
        <dbReference type="ARBA" id="ARBA00022989"/>
    </source>
</evidence>
<sequence>MQFKAIFIETFTHFWEARQQRERQFLITATVVFVVTLVYLIAIDPAITGRQELKKSLPILHQQAAAMQQMVQELAAIPSAENRHEVSRELIETALSHNGLKAQTLSVNDGVIRAQFSSTSMSALQTWLLEMQKSSGLFVEEIKITGLEGGLVSVNLTLRQSVTNGSN</sequence>
<proteinExistence type="inferred from homology"/>
<dbReference type="AlphaFoldDB" id="A0A2S9GYR6"/>
<feature type="transmembrane region" description="Helical" evidence="10">
    <location>
        <begin position="25"/>
        <end position="47"/>
    </location>
</feature>
<dbReference type="GO" id="GO:0015628">
    <property type="term" value="P:protein secretion by the type II secretion system"/>
    <property type="evidence" value="ECO:0007669"/>
    <property type="project" value="InterPro"/>
</dbReference>
<evidence type="ECO:0000313" key="11">
    <source>
        <dbReference type="EMBL" id="PRC92864.1"/>
    </source>
</evidence>
<keyword evidence="7" id="KW-0653">Protein transport</keyword>
<evidence type="ECO:0000256" key="1">
    <source>
        <dbReference type="ARBA" id="ARBA00004377"/>
    </source>
</evidence>
<dbReference type="Gene3D" id="3.30.1360.100">
    <property type="entry name" value="General secretion pathway protein M, EpsM"/>
    <property type="match status" value="1"/>
</dbReference>
<keyword evidence="3" id="KW-0813">Transport</keyword>
<accession>A0A2S9GYR6</accession>
<dbReference type="EMBL" id="PUGF01000010">
    <property type="protein sequence ID" value="PRC92864.1"/>
    <property type="molecule type" value="Genomic_DNA"/>
</dbReference>
<reference evidence="11 12" key="1">
    <citation type="submission" date="2018-02" db="EMBL/GenBank/DDBJ databases">
        <title>Solimicrobium silvestre gen. nov., sp. nov., isolated from alpine forest soil.</title>
        <authorList>
            <person name="Margesin R."/>
            <person name="Albuquerque L."/>
            <person name="Zhang D.-C."/>
            <person name="Froufe H.J.C."/>
            <person name="Severino R."/>
            <person name="Roxo I."/>
            <person name="Egas C."/>
            <person name="Da Costa M.S."/>
        </authorList>
    </citation>
    <scope>NUCLEOTIDE SEQUENCE [LARGE SCALE GENOMIC DNA]</scope>
    <source>
        <strain evidence="11 12">S20-91</strain>
    </source>
</reference>
<keyword evidence="4" id="KW-1003">Cell membrane</keyword>
<evidence type="ECO:0000256" key="3">
    <source>
        <dbReference type="ARBA" id="ARBA00022448"/>
    </source>
</evidence>
<keyword evidence="12" id="KW-1185">Reference proteome</keyword>
<comment type="subcellular location">
    <subcellularLocation>
        <location evidence="1">Cell inner membrane</location>
        <topology evidence="1">Single-pass membrane protein</topology>
    </subcellularLocation>
</comment>
<dbReference type="Pfam" id="PF04612">
    <property type="entry name" value="T2SSM"/>
    <property type="match status" value="1"/>
</dbReference>
<evidence type="ECO:0000256" key="7">
    <source>
        <dbReference type="ARBA" id="ARBA00022927"/>
    </source>
</evidence>
<dbReference type="GO" id="GO:0015627">
    <property type="term" value="C:type II protein secretion system complex"/>
    <property type="evidence" value="ECO:0007669"/>
    <property type="project" value="InterPro"/>
</dbReference>
<dbReference type="SUPFAM" id="SSF103054">
    <property type="entry name" value="General secretion pathway protein M, EpsM"/>
    <property type="match status" value="1"/>
</dbReference>
<keyword evidence="9 10" id="KW-0472">Membrane</keyword>
<keyword evidence="8 10" id="KW-1133">Transmembrane helix</keyword>
<evidence type="ECO:0000256" key="2">
    <source>
        <dbReference type="ARBA" id="ARBA00010637"/>
    </source>
</evidence>